<dbReference type="SUPFAM" id="SSF47027">
    <property type="entry name" value="Acyl-CoA binding protein"/>
    <property type="match status" value="1"/>
</dbReference>
<evidence type="ECO:0000313" key="4">
    <source>
        <dbReference type="EMBL" id="CAJ1960841.1"/>
    </source>
</evidence>
<proteinExistence type="inferred from homology"/>
<dbReference type="PANTHER" id="PTHR23310">
    <property type="entry name" value="ACYL-COA-BINDING PROTEIN, ACBP"/>
    <property type="match status" value="1"/>
</dbReference>
<dbReference type="GO" id="GO:0005737">
    <property type="term" value="C:cytoplasm"/>
    <property type="evidence" value="ECO:0007669"/>
    <property type="project" value="TreeGrafter"/>
</dbReference>
<feature type="domain" description="ACB" evidence="3">
    <location>
        <begin position="14"/>
        <end position="116"/>
    </location>
</feature>
<evidence type="ECO:0000256" key="1">
    <source>
        <dbReference type="ARBA" id="ARBA00005567"/>
    </source>
</evidence>
<dbReference type="AlphaFoldDB" id="A0AA86VZ48"/>
<dbReference type="Gramene" id="rna-AYBTSS11_LOCUS18411">
    <property type="protein sequence ID" value="CAJ1960841.1"/>
    <property type="gene ID" value="gene-AYBTSS11_LOCUS18411"/>
</dbReference>
<evidence type="ECO:0000259" key="3">
    <source>
        <dbReference type="PROSITE" id="PS51228"/>
    </source>
</evidence>
<accession>A0AA86VZ48</accession>
<comment type="similarity">
    <text evidence="1">Belongs to the ACBP family.</text>
</comment>
<dbReference type="GO" id="GO:0006631">
    <property type="term" value="P:fatty acid metabolic process"/>
    <property type="evidence" value="ECO:0007669"/>
    <property type="project" value="TreeGrafter"/>
</dbReference>
<keyword evidence="2" id="KW-0446">Lipid-binding</keyword>
<evidence type="ECO:0000313" key="5">
    <source>
        <dbReference type="Proteomes" id="UP001189624"/>
    </source>
</evidence>
<protein>
    <recommendedName>
        <fullName evidence="3">ACB domain-containing protein</fullName>
    </recommendedName>
</protein>
<dbReference type="InterPro" id="IPR000582">
    <property type="entry name" value="Acyl-CoA-binding_protein"/>
</dbReference>
<evidence type="ECO:0000256" key="2">
    <source>
        <dbReference type="ARBA" id="ARBA00023121"/>
    </source>
</evidence>
<sequence length="243" mass="26956">MSMAMARASSGLQYPERFYAAASYAGFDGSTSPTKTLTSKFAKSTSLLLYSLYQQASVGPCNVPEPSTWKIVEHSKWARYFVMNTALWNQLGSMSSAEAMRLFVKILEEEDPGWYSRASNSVVEPVIDVQMNHNSKVEPVIENGNSYPETKTISNQNGSEVGTQDKDIVVEGFGSVGVYDQWTAPPVSGQRPKARYEVPAPHGAAIVQDKLYIYGGNHNGRYLNDLHVSIPSIYMFYEAIHFD</sequence>
<dbReference type="Proteomes" id="UP001189624">
    <property type="component" value="Chromosome 6"/>
</dbReference>
<dbReference type="InterPro" id="IPR035984">
    <property type="entry name" value="Acyl-CoA-binding_sf"/>
</dbReference>
<dbReference type="PANTHER" id="PTHR23310:SF77">
    <property type="entry name" value="LD25952P"/>
    <property type="match status" value="1"/>
</dbReference>
<organism evidence="4 5">
    <name type="scientific">Sphenostylis stenocarpa</name>
    <dbReference type="NCBI Taxonomy" id="92480"/>
    <lineage>
        <taxon>Eukaryota</taxon>
        <taxon>Viridiplantae</taxon>
        <taxon>Streptophyta</taxon>
        <taxon>Embryophyta</taxon>
        <taxon>Tracheophyta</taxon>
        <taxon>Spermatophyta</taxon>
        <taxon>Magnoliopsida</taxon>
        <taxon>eudicotyledons</taxon>
        <taxon>Gunneridae</taxon>
        <taxon>Pentapetalae</taxon>
        <taxon>rosids</taxon>
        <taxon>fabids</taxon>
        <taxon>Fabales</taxon>
        <taxon>Fabaceae</taxon>
        <taxon>Papilionoideae</taxon>
        <taxon>50 kb inversion clade</taxon>
        <taxon>NPAAA clade</taxon>
        <taxon>indigoferoid/millettioid clade</taxon>
        <taxon>Phaseoleae</taxon>
        <taxon>Sphenostylis</taxon>
    </lineage>
</organism>
<dbReference type="EMBL" id="OY731403">
    <property type="protein sequence ID" value="CAJ1960841.1"/>
    <property type="molecule type" value="Genomic_DNA"/>
</dbReference>
<dbReference type="InterPro" id="IPR014352">
    <property type="entry name" value="FERM/acyl-CoA-bd_prot_sf"/>
</dbReference>
<dbReference type="Gene3D" id="1.20.80.10">
    <property type="match status" value="1"/>
</dbReference>
<dbReference type="PROSITE" id="PS51228">
    <property type="entry name" value="ACB_2"/>
    <property type="match status" value="1"/>
</dbReference>
<gene>
    <name evidence="4" type="ORF">AYBTSS11_LOCUS18411</name>
</gene>
<keyword evidence="5" id="KW-1185">Reference proteome</keyword>
<dbReference type="GO" id="GO:0000062">
    <property type="term" value="F:fatty-acyl-CoA binding"/>
    <property type="evidence" value="ECO:0007669"/>
    <property type="project" value="InterPro"/>
</dbReference>
<name>A0AA86VZ48_9FABA</name>
<dbReference type="Pfam" id="PF00887">
    <property type="entry name" value="ACBP"/>
    <property type="match status" value="1"/>
</dbReference>
<reference evidence="4" key="1">
    <citation type="submission" date="2023-10" db="EMBL/GenBank/DDBJ databases">
        <authorList>
            <person name="Domelevo Entfellner J.-B."/>
        </authorList>
    </citation>
    <scope>NUCLEOTIDE SEQUENCE</scope>
</reference>